<reference evidence="12 13" key="1">
    <citation type="journal article" date="2018" name="IMA Fungus">
        <title>IMA Genome-F 9: Draft genome sequence of Annulohypoxylon stygium, Aspergillus mulundensis, Berkeleyomyces basicola (syn. Thielaviopsis basicola), Ceratocystis smalleyi, two Cercospora beticola strains, Coleophoma cylindrospora, Fusarium fracticaudum, Phialophora cf. hyalina, and Morchella septimelata.</title>
        <authorList>
            <person name="Wingfield B.D."/>
            <person name="Bills G.F."/>
            <person name="Dong Y."/>
            <person name="Huang W."/>
            <person name="Nel W.J."/>
            <person name="Swalarsk-Parry B.S."/>
            <person name="Vaghefi N."/>
            <person name="Wilken P.M."/>
            <person name="An Z."/>
            <person name="de Beer Z.W."/>
            <person name="De Vos L."/>
            <person name="Chen L."/>
            <person name="Duong T.A."/>
            <person name="Gao Y."/>
            <person name="Hammerbacher A."/>
            <person name="Kikkert J.R."/>
            <person name="Li Y."/>
            <person name="Li H."/>
            <person name="Li K."/>
            <person name="Li Q."/>
            <person name="Liu X."/>
            <person name="Ma X."/>
            <person name="Naidoo K."/>
            <person name="Pethybridge S.J."/>
            <person name="Sun J."/>
            <person name="Steenkamp E.T."/>
            <person name="van der Nest M.A."/>
            <person name="van Wyk S."/>
            <person name="Wingfield M.J."/>
            <person name="Xiong C."/>
            <person name="Yue Q."/>
            <person name="Zhang X."/>
        </authorList>
    </citation>
    <scope>NUCLEOTIDE SEQUENCE [LARGE SCALE GENOMIC DNA]</scope>
    <source>
        <strain evidence="12 13">BP6252</strain>
    </source>
</reference>
<dbReference type="Gene3D" id="2.60.120.260">
    <property type="entry name" value="Galactose-binding domain-like"/>
    <property type="match status" value="1"/>
</dbReference>
<dbReference type="Pfam" id="PF01915">
    <property type="entry name" value="Glyco_hydro_3_C"/>
    <property type="match status" value="1"/>
</dbReference>
<evidence type="ECO:0000256" key="1">
    <source>
        <dbReference type="ARBA" id="ARBA00000448"/>
    </source>
</evidence>
<gene>
    <name evidence="12" type="ORF">BP6252_11857</name>
</gene>
<dbReference type="SUPFAM" id="SSF51445">
    <property type="entry name" value="(Trans)glycosidases"/>
    <property type="match status" value="1"/>
</dbReference>
<proteinExistence type="inferred from homology"/>
<evidence type="ECO:0000313" key="12">
    <source>
        <dbReference type="EMBL" id="RDW62424.1"/>
    </source>
</evidence>
<evidence type="ECO:0000256" key="5">
    <source>
        <dbReference type="ARBA" id="ARBA00023001"/>
    </source>
</evidence>
<sequence>MATFDVEEVLSKLTVREKIDLLAGIDNWHTAPIPEHGIPSIRVSDGPNGIRGTRFFNGSPAACFPCGTAMGATFDKALLHEAGVLMGKESKAKGASVILGPTINMHRAPLGGRGFESISEDPVLAGLGAAEIVKGIESTGVVATIKHFVCNDQEHERQAVDSIVTQRALREIYLLPFQLVVRDSRPSAFMTSYNKVNGKHVSESLSMIQTILRGEWGWEGLVMSDWFGTYSTVDAVNAGLDLEMPGPTKWRGALVRSAIAANNISLHTLDARAREVLKFVNRCAQAGVEENAIERTNDTPETAKLLRKLAADSIVLMKNERHLLPLKKDKSTLIVGPNAKTATYCGGGSASLPAYYAITPFDGISSKLKQEPAYTVGCYGHKELPLLGAQLKNAEGKPGIDMRFYNEPPTVKNRQVIDQLSIVRTDMFLVDYSHPLLNEEFYATVEGTFTAEEDGDYEFGLIVWGKGNLYVDGKLVIDNSTKQTQGTTFFGSGTIEEKATMPIKEGQSYHVLLEYSSSSTSTLKPEVLASRGGAIRLGGAMVLDPKAEIKKAVALAGEFDQVIICAGLNSDWEGEGSDRETMALPDYMDELISSIASENPNTIVVMQSGTPVEMPWLERVPALIHAWFGGNETGNGIADVLFGDVNPSAKLPLTFPIRLQHNPAYLNYRSERGRVLYGEDVYIGYRWYEAIEQAVLFPFGHGLSYTSFSISSLSITTDKEQITTRVSVKNTGNVAGAEVVQYYIAQANPSIRRAVKELKGYSKVYLQPGEEKTVEVNLNKKYATSFWDEGRNAWISEKDTYCVIVGTTSATTDNNSLRASFDVEKTEWWTGL</sequence>
<dbReference type="EC" id="3.2.1.21" evidence="10"/>
<dbReference type="PROSITE" id="PS00775">
    <property type="entry name" value="GLYCOSYL_HYDROL_F3"/>
    <property type="match status" value="1"/>
</dbReference>
<dbReference type="SUPFAM" id="SSF52279">
    <property type="entry name" value="Beta-D-glucan exohydrolase, C-terminal domain"/>
    <property type="match status" value="1"/>
</dbReference>
<evidence type="ECO:0000256" key="9">
    <source>
        <dbReference type="ARBA" id="ARBA00023326"/>
    </source>
</evidence>
<dbReference type="InterPro" id="IPR050288">
    <property type="entry name" value="Cellulose_deg_GH3"/>
</dbReference>
<dbReference type="STRING" id="1849047.A0A3D8QLT3"/>
<keyword evidence="4 10" id="KW-0378">Hydrolase</keyword>
<organism evidence="12 13">
    <name type="scientific">Coleophoma cylindrospora</name>
    <dbReference type="NCBI Taxonomy" id="1849047"/>
    <lineage>
        <taxon>Eukaryota</taxon>
        <taxon>Fungi</taxon>
        <taxon>Dikarya</taxon>
        <taxon>Ascomycota</taxon>
        <taxon>Pezizomycotina</taxon>
        <taxon>Leotiomycetes</taxon>
        <taxon>Helotiales</taxon>
        <taxon>Dermateaceae</taxon>
        <taxon>Coleophoma</taxon>
    </lineage>
</organism>
<keyword evidence="7 10" id="KW-0119">Carbohydrate metabolism</keyword>
<evidence type="ECO:0000256" key="7">
    <source>
        <dbReference type="ARBA" id="ARBA00023277"/>
    </source>
</evidence>
<dbReference type="OrthoDB" id="47059at2759"/>
<comment type="similarity">
    <text evidence="3 10">Belongs to the glycosyl hydrolase 3 family.</text>
</comment>
<keyword evidence="6" id="KW-0325">Glycoprotein</keyword>
<dbReference type="GO" id="GO:0008422">
    <property type="term" value="F:beta-glucosidase activity"/>
    <property type="evidence" value="ECO:0007669"/>
    <property type="project" value="UniProtKB-EC"/>
</dbReference>
<dbReference type="InterPro" id="IPR036881">
    <property type="entry name" value="Glyco_hydro_3_C_sf"/>
</dbReference>
<dbReference type="Gene3D" id="3.20.20.300">
    <property type="entry name" value="Glycoside hydrolase, family 3, N-terminal domain"/>
    <property type="match status" value="1"/>
</dbReference>
<evidence type="ECO:0000256" key="8">
    <source>
        <dbReference type="ARBA" id="ARBA00023295"/>
    </source>
</evidence>
<dbReference type="SMART" id="SM00758">
    <property type="entry name" value="PA14"/>
    <property type="match status" value="1"/>
</dbReference>
<name>A0A3D8QLT3_9HELO</name>
<accession>A0A3D8QLT3</accession>
<keyword evidence="9 10" id="KW-0624">Polysaccharide degradation</keyword>
<dbReference type="SMART" id="SM01217">
    <property type="entry name" value="Fn3_like"/>
    <property type="match status" value="1"/>
</dbReference>
<dbReference type="InterPro" id="IPR037524">
    <property type="entry name" value="PA14/GLEYA"/>
</dbReference>
<dbReference type="PANTHER" id="PTHR42715:SF27">
    <property type="entry name" value="BETA-GLUCOSIDASE-RELATED"/>
    <property type="match status" value="1"/>
</dbReference>
<evidence type="ECO:0000313" key="13">
    <source>
        <dbReference type="Proteomes" id="UP000256645"/>
    </source>
</evidence>
<evidence type="ECO:0000256" key="10">
    <source>
        <dbReference type="RuleBase" id="RU361161"/>
    </source>
</evidence>
<dbReference type="Gene3D" id="3.40.50.1700">
    <property type="entry name" value="Glycoside hydrolase family 3 C-terminal domain"/>
    <property type="match status" value="1"/>
</dbReference>
<dbReference type="Pfam" id="PF00933">
    <property type="entry name" value="Glyco_hydro_3"/>
    <property type="match status" value="1"/>
</dbReference>
<dbReference type="Gene3D" id="2.60.40.10">
    <property type="entry name" value="Immunoglobulins"/>
    <property type="match status" value="1"/>
</dbReference>
<protein>
    <recommendedName>
        <fullName evidence="10">beta-glucosidase</fullName>
        <ecNumber evidence="10">3.2.1.21</ecNumber>
    </recommendedName>
</protein>
<comment type="caution">
    <text evidence="12">The sequence shown here is derived from an EMBL/GenBank/DDBJ whole genome shotgun (WGS) entry which is preliminary data.</text>
</comment>
<dbReference type="PRINTS" id="PR00133">
    <property type="entry name" value="GLHYDRLASE3"/>
</dbReference>
<dbReference type="AlphaFoldDB" id="A0A3D8QLT3"/>
<evidence type="ECO:0000256" key="2">
    <source>
        <dbReference type="ARBA" id="ARBA00004987"/>
    </source>
</evidence>
<keyword evidence="5" id="KW-0136">Cellulose degradation</keyword>
<evidence type="ECO:0000256" key="6">
    <source>
        <dbReference type="ARBA" id="ARBA00023180"/>
    </source>
</evidence>
<dbReference type="InterPro" id="IPR017853">
    <property type="entry name" value="GH"/>
</dbReference>
<dbReference type="Proteomes" id="UP000256645">
    <property type="component" value="Unassembled WGS sequence"/>
</dbReference>
<dbReference type="GO" id="GO:0030245">
    <property type="term" value="P:cellulose catabolic process"/>
    <property type="evidence" value="ECO:0007669"/>
    <property type="project" value="UniProtKB-UniPathway"/>
</dbReference>
<comment type="pathway">
    <text evidence="2 10">Glycan metabolism; cellulose degradation.</text>
</comment>
<dbReference type="FunFam" id="3.20.20.300:FF:000006">
    <property type="entry name" value="Beta-glucosidase H"/>
    <property type="match status" value="1"/>
</dbReference>
<evidence type="ECO:0000256" key="3">
    <source>
        <dbReference type="ARBA" id="ARBA00005336"/>
    </source>
</evidence>
<dbReference type="InterPro" id="IPR013783">
    <property type="entry name" value="Ig-like_fold"/>
</dbReference>
<dbReference type="UniPathway" id="UPA00696"/>
<dbReference type="PANTHER" id="PTHR42715">
    <property type="entry name" value="BETA-GLUCOSIDASE"/>
    <property type="match status" value="1"/>
</dbReference>
<keyword evidence="8 10" id="KW-0326">Glycosidase</keyword>
<dbReference type="Pfam" id="PF07691">
    <property type="entry name" value="PA14"/>
    <property type="match status" value="1"/>
</dbReference>
<dbReference type="InterPro" id="IPR011658">
    <property type="entry name" value="PA14_dom"/>
</dbReference>
<keyword evidence="13" id="KW-1185">Reference proteome</keyword>
<dbReference type="Pfam" id="PF14310">
    <property type="entry name" value="Fn3-like"/>
    <property type="match status" value="1"/>
</dbReference>
<evidence type="ECO:0000259" key="11">
    <source>
        <dbReference type="PROSITE" id="PS51820"/>
    </source>
</evidence>
<evidence type="ECO:0000256" key="4">
    <source>
        <dbReference type="ARBA" id="ARBA00022801"/>
    </source>
</evidence>
<comment type="catalytic activity">
    <reaction evidence="1 10">
        <text>Hydrolysis of terminal, non-reducing beta-D-glucosyl residues with release of beta-D-glucose.</text>
        <dbReference type="EC" id="3.2.1.21"/>
    </reaction>
</comment>
<dbReference type="InterPro" id="IPR036962">
    <property type="entry name" value="Glyco_hydro_3_N_sf"/>
</dbReference>
<dbReference type="EMBL" id="PDLM01000014">
    <property type="protein sequence ID" value="RDW62424.1"/>
    <property type="molecule type" value="Genomic_DNA"/>
</dbReference>
<dbReference type="InterPro" id="IPR026891">
    <property type="entry name" value="Fn3-like"/>
</dbReference>
<dbReference type="FunFam" id="2.60.40.10:FF:000495">
    <property type="entry name" value="Periplasmic beta-glucosidase"/>
    <property type="match status" value="1"/>
</dbReference>
<dbReference type="PROSITE" id="PS51820">
    <property type="entry name" value="PA14"/>
    <property type="match status" value="1"/>
</dbReference>
<dbReference type="InterPro" id="IPR001764">
    <property type="entry name" value="Glyco_hydro_3_N"/>
</dbReference>
<dbReference type="InterPro" id="IPR002772">
    <property type="entry name" value="Glyco_hydro_3_C"/>
</dbReference>
<feature type="domain" description="PA14" evidence="11">
    <location>
        <begin position="395"/>
        <end position="553"/>
    </location>
</feature>
<dbReference type="InterPro" id="IPR019800">
    <property type="entry name" value="Glyco_hydro_3_AS"/>
</dbReference>